<dbReference type="RefSeq" id="WP_114612959.1">
    <property type="nucleotide sequence ID" value="NZ_QFWX01000004.1"/>
</dbReference>
<dbReference type="Pfam" id="PF10082">
    <property type="entry name" value="BBP2_2"/>
    <property type="match status" value="1"/>
</dbReference>
<dbReference type="InterPro" id="IPR018759">
    <property type="entry name" value="BBP2_2"/>
</dbReference>
<dbReference type="EMBL" id="QFWX01000004">
    <property type="protein sequence ID" value="PXX90734.1"/>
    <property type="molecule type" value="Genomic_DNA"/>
</dbReference>
<sequence length="428" mass="47729">MDERYRSGKIRWIISVGAGLLLLGSGPAIGATSSLSGGIDNRYSDNSRRVESNPESDLETRVNLNYQYLSDPGRCTSSVDMGLGYGYWHEDTFDPEVYTNGSLSGQCELTDGLVWQASNRISQVTQDTRQATTRDNQTRKNVFSTGPVYTMRLTQVDQLQFSAAYENTEFEEPEEPDSDRVTATAAYNHSFSETLQGGLSASAERTELDTEEELDRESVSATFSKTWATTRISGSIGVNQLETRLGSQEVSSDGITGSLNIVRTINPTSTFTLNANRRLTDQTSTLGFQFEDFNFNLTETSAVEVTVVSAGYNTRFSDGSSFSTGLTASRSDFIRTDNREERIGIDARYSRPVTELLSWFTDAGYERRSFEEDDTEDDLLGLSLGLDYQLTTRMGISSAIGHQKKTSDIQSREYDENWVRVSLNYQFF</sequence>
<name>A0A2V3ZM43_9GAMM</name>
<evidence type="ECO:0008006" key="3">
    <source>
        <dbReference type="Google" id="ProtNLM"/>
    </source>
</evidence>
<dbReference type="AlphaFoldDB" id="A0A2V3ZM43"/>
<accession>A0A2V3ZM43</accession>
<reference evidence="1 2" key="2">
    <citation type="submission" date="2018-06" db="EMBL/GenBank/DDBJ databases">
        <title>Marinobactersediminissp. nov, a moderately halophilic bacterium isolated from marine solar saltern.</title>
        <authorList>
            <person name="Zhang Y."/>
        </authorList>
    </citation>
    <scope>NUCLEOTIDE SEQUENCE [LARGE SCALE GENOMIC DNA]</scope>
    <source>
        <strain evidence="1 2">F01</strain>
    </source>
</reference>
<gene>
    <name evidence="1" type="ORF">DIT71_09305</name>
</gene>
<dbReference type="OrthoDB" id="6353767at2"/>
<dbReference type="SUPFAM" id="SSF56935">
    <property type="entry name" value="Porins"/>
    <property type="match status" value="1"/>
</dbReference>
<proteinExistence type="predicted"/>
<dbReference type="Proteomes" id="UP000253987">
    <property type="component" value="Unassembled WGS sequence"/>
</dbReference>
<protein>
    <recommendedName>
        <fullName evidence="3">TIGR03016 family PEP-CTERM system-associated outer membrane protein</fullName>
    </recommendedName>
</protein>
<keyword evidence="2" id="KW-1185">Reference proteome</keyword>
<evidence type="ECO:0000313" key="1">
    <source>
        <dbReference type="EMBL" id="PXX90734.1"/>
    </source>
</evidence>
<comment type="caution">
    <text evidence="1">The sequence shown here is derived from an EMBL/GenBank/DDBJ whole genome shotgun (WGS) entry which is preliminary data.</text>
</comment>
<organism evidence="1 2">
    <name type="scientific">Marinobacter vulgaris</name>
    <dbReference type="NCBI Taxonomy" id="1928331"/>
    <lineage>
        <taxon>Bacteria</taxon>
        <taxon>Pseudomonadati</taxon>
        <taxon>Pseudomonadota</taxon>
        <taxon>Gammaproteobacteria</taxon>
        <taxon>Pseudomonadales</taxon>
        <taxon>Marinobacteraceae</taxon>
        <taxon>Marinobacter</taxon>
    </lineage>
</organism>
<evidence type="ECO:0000313" key="2">
    <source>
        <dbReference type="Proteomes" id="UP000253987"/>
    </source>
</evidence>
<reference evidence="2" key="1">
    <citation type="submission" date="2018-05" db="EMBL/GenBank/DDBJ databases">
        <authorList>
            <person name="Lu D."/>
        </authorList>
    </citation>
    <scope>NUCLEOTIDE SEQUENCE [LARGE SCALE GENOMIC DNA]</scope>
    <source>
        <strain evidence="2">F01</strain>
    </source>
</reference>